<keyword evidence="5 6" id="KW-0472">Membrane</keyword>
<keyword evidence="3 6" id="KW-0812">Transmembrane</keyword>
<dbReference type="CDD" id="cd10336">
    <property type="entry name" value="SLC6sbd_Tyt1-Like"/>
    <property type="match status" value="1"/>
</dbReference>
<feature type="transmembrane region" description="Helical" evidence="6">
    <location>
        <begin position="12"/>
        <end position="31"/>
    </location>
</feature>
<dbReference type="Proteomes" id="UP001519921">
    <property type="component" value="Unassembled WGS sequence"/>
</dbReference>
<evidence type="ECO:0000313" key="8">
    <source>
        <dbReference type="Proteomes" id="UP001519921"/>
    </source>
</evidence>
<dbReference type="PANTHER" id="PTHR42948">
    <property type="entry name" value="TRANSPORTER"/>
    <property type="match status" value="1"/>
</dbReference>
<proteinExistence type="predicted"/>
<feature type="transmembrane region" description="Helical" evidence="6">
    <location>
        <begin position="369"/>
        <end position="390"/>
    </location>
</feature>
<evidence type="ECO:0000256" key="2">
    <source>
        <dbReference type="ARBA" id="ARBA00022448"/>
    </source>
</evidence>
<dbReference type="NCBIfam" id="NF037979">
    <property type="entry name" value="Na_transp"/>
    <property type="match status" value="1"/>
</dbReference>
<dbReference type="InterPro" id="IPR037272">
    <property type="entry name" value="SNS_sf"/>
</dbReference>
<comment type="subcellular location">
    <subcellularLocation>
        <location evidence="1">Membrane</location>
        <topology evidence="1">Multi-pass membrane protein</topology>
    </subcellularLocation>
</comment>
<feature type="transmembrane region" description="Helical" evidence="6">
    <location>
        <begin position="86"/>
        <end position="114"/>
    </location>
</feature>
<feature type="transmembrane region" description="Helical" evidence="6">
    <location>
        <begin position="251"/>
        <end position="275"/>
    </location>
</feature>
<feature type="transmembrane region" description="Helical" evidence="6">
    <location>
        <begin position="144"/>
        <end position="162"/>
    </location>
</feature>
<feature type="transmembrane region" description="Helical" evidence="6">
    <location>
        <begin position="43"/>
        <end position="65"/>
    </location>
</feature>
<evidence type="ECO:0000256" key="4">
    <source>
        <dbReference type="ARBA" id="ARBA00022989"/>
    </source>
</evidence>
<feature type="transmembrane region" description="Helical" evidence="6">
    <location>
        <begin position="302"/>
        <end position="323"/>
    </location>
</feature>
<accession>A0ABS7AQW1</accession>
<keyword evidence="8" id="KW-1185">Reference proteome</keyword>
<dbReference type="RefSeq" id="WP_219780510.1">
    <property type="nucleotide sequence ID" value="NZ_JAHXPT010000011.1"/>
</dbReference>
<dbReference type="PRINTS" id="PR00176">
    <property type="entry name" value="NANEUSMPORT"/>
</dbReference>
<evidence type="ECO:0000313" key="7">
    <source>
        <dbReference type="EMBL" id="MBW6411044.1"/>
    </source>
</evidence>
<name>A0ABS7AQW1_9CLOT</name>
<dbReference type="InterPro" id="IPR047218">
    <property type="entry name" value="YocR/YhdH-like"/>
</dbReference>
<feature type="transmembrane region" description="Helical" evidence="6">
    <location>
        <begin position="174"/>
        <end position="195"/>
    </location>
</feature>
<keyword evidence="4 6" id="KW-1133">Transmembrane helix</keyword>
<feature type="transmembrane region" description="Helical" evidence="6">
    <location>
        <begin position="343"/>
        <end position="363"/>
    </location>
</feature>
<evidence type="ECO:0000256" key="3">
    <source>
        <dbReference type="ARBA" id="ARBA00022692"/>
    </source>
</evidence>
<sequence length="437" mass="47708">MAKRENFKSRAGFVLACIGAAVGLGNIWMFPYRLGQNGGAAFLIPYFIFVLLLGSTGLITEFAFGRKFKAGSMAGIRNVFDEKKKSGGLLVGLIPVVGLAGVFMFYNIVVGWILKYFSMSVSGELFSVDVNSFFDGFAGNSQSIIWNFIAIALTLIIVYMGVTKGIELINKIIMPLLFIIFILLAIRSLTLSGAIEGVKYLLNPKWEVLLKPNTWIMALGQAFFTVSLNGCGMVVYGSYMKKDFDIPRSALSTAILDTLAALLASFVIMPAVFAFKLNPMAGPPLLFITMPTIFREMPGGRIISIIFFLSILFAAISSSINMLEGPVEALMSQTRLNRKKASIIIASIGFILSIPLNLSMGAFDSFTNFITIIVSPTAALIVFIVFYYVYDSRKALEEINVGASRKLGVTFLNFAKYVFVFITVLVIILGIIYGGIG</sequence>
<dbReference type="PANTHER" id="PTHR42948:SF1">
    <property type="entry name" value="TRANSPORTER"/>
    <property type="match status" value="1"/>
</dbReference>
<feature type="transmembrane region" description="Helical" evidence="6">
    <location>
        <begin position="411"/>
        <end position="436"/>
    </location>
</feature>
<dbReference type="SUPFAM" id="SSF161070">
    <property type="entry name" value="SNF-like"/>
    <property type="match status" value="1"/>
</dbReference>
<dbReference type="EMBL" id="JAHXPT010000011">
    <property type="protein sequence ID" value="MBW6411044.1"/>
    <property type="molecule type" value="Genomic_DNA"/>
</dbReference>
<evidence type="ECO:0000256" key="1">
    <source>
        <dbReference type="ARBA" id="ARBA00004141"/>
    </source>
</evidence>
<dbReference type="Pfam" id="PF00209">
    <property type="entry name" value="SNF"/>
    <property type="match status" value="2"/>
</dbReference>
<organism evidence="7 8">
    <name type="scientific">Clostridium weizhouense</name>
    <dbReference type="NCBI Taxonomy" id="2859781"/>
    <lineage>
        <taxon>Bacteria</taxon>
        <taxon>Bacillati</taxon>
        <taxon>Bacillota</taxon>
        <taxon>Clostridia</taxon>
        <taxon>Eubacteriales</taxon>
        <taxon>Clostridiaceae</taxon>
        <taxon>Clostridium</taxon>
    </lineage>
</organism>
<keyword evidence="2" id="KW-0813">Transport</keyword>
<protein>
    <submittedName>
        <fullName evidence="7">Sodium-dependent transporter</fullName>
    </submittedName>
</protein>
<feature type="transmembrane region" description="Helical" evidence="6">
    <location>
        <begin position="215"/>
        <end position="239"/>
    </location>
</feature>
<reference evidence="7 8" key="1">
    <citation type="submission" date="2021-07" db="EMBL/GenBank/DDBJ databases">
        <title>Clostridium weizhouense sp. nov., an anaerobic bacterium isolated from activated sludge of Petroleum wastewater.</title>
        <authorList>
            <person name="Li Q."/>
        </authorList>
    </citation>
    <scope>NUCLEOTIDE SEQUENCE [LARGE SCALE GENOMIC DNA]</scope>
    <source>
        <strain evidence="7 8">YB-6</strain>
    </source>
</reference>
<evidence type="ECO:0000256" key="6">
    <source>
        <dbReference type="SAM" id="Phobius"/>
    </source>
</evidence>
<dbReference type="InterPro" id="IPR000175">
    <property type="entry name" value="Na/ntran_symport"/>
</dbReference>
<dbReference type="PROSITE" id="PS50267">
    <property type="entry name" value="NA_NEUROTRAN_SYMP_3"/>
    <property type="match status" value="1"/>
</dbReference>
<gene>
    <name evidence="7" type="ORF">KYD98_13180</name>
</gene>
<evidence type="ECO:0000256" key="5">
    <source>
        <dbReference type="ARBA" id="ARBA00023136"/>
    </source>
</evidence>
<comment type="caution">
    <text evidence="7">The sequence shown here is derived from an EMBL/GenBank/DDBJ whole genome shotgun (WGS) entry which is preliminary data.</text>
</comment>